<feature type="compositionally biased region" description="Low complexity" evidence="1">
    <location>
        <begin position="33"/>
        <end position="43"/>
    </location>
</feature>
<evidence type="ECO:0000256" key="1">
    <source>
        <dbReference type="SAM" id="MobiDB-lite"/>
    </source>
</evidence>
<accession>A0A499W0M6</accession>
<dbReference type="EMBL" id="AP019621">
    <property type="protein sequence ID" value="BBJ55561.1"/>
    <property type="molecule type" value="Genomic_DNA"/>
</dbReference>
<feature type="region of interest" description="Disordered" evidence="1">
    <location>
        <begin position="24"/>
        <end position="104"/>
    </location>
</feature>
<feature type="compositionally biased region" description="Basic and acidic residues" evidence="1">
    <location>
        <begin position="93"/>
        <end position="104"/>
    </location>
</feature>
<gene>
    <name evidence="2" type="ORF">SAVMC3_81900</name>
</gene>
<proteinExistence type="predicted"/>
<evidence type="ECO:0000313" key="2">
    <source>
        <dbReference type="EMBL" id="BBJ55561.1"/>
    </source>
</evidence>
<reference evidence="2" key="1">
    <citation type="submission" date="2019-04" db="EMBL/GenBank/DDBJ databases">
        <title>Draft genome sequences of Streptomyces avermitilis MC3.</title>
        <authorList>
            <person name="Komaki H."/>
            <person name="Tamura T."/>
            <person name="Hosoyama A."/>
        </authorList>
    </citation>
    <scope>NUCLEOTIDE SEQUENCE</scope>
    <source>
        <strain evidence="2">MC3</strain>
    </source>
</reference>
<name>A0A499W0M6_STRAX</name>
<sequence length="132" mass="14088">MCAFGRRRVADRPTVRQGWSQFFQHGHQAPSDRAGAQAGVQVRQAHRDGEAGDGSGQQEGQGLTFPCVQLVQSDGSGRPKAVAFEPGAYGRPEAGEARPGEKREGVGVRGTYVGSLGSCHTDISLRCRPFHV</sequence>
<protein>
    <submittedName>
        <fullName evidence="2">Uncharacterized protein</fullName>
    </submittedName>
</protein>
<organism evidence="2">
    <name type="scientific">Streptomyces avermitilis</name>
    <dbReference type="NCBI Taxonomy" id="33903"/>
    <lineage>
        <taxon>Bacteria</taxon>
        <taxon>Bacillati</taxon>
        <taxon>Actinomycetota</taxon>
        <taxon>Actinomycetes</taxon>
        <taxon>Kitasatosporales</taxon>
        <taxon>Streptomycetaceae</taxon>
        <taxon>Streptomyces</taxon>
    </lineage>
</organism>
<dbReference type="AlphaFoldDB" id="A0A499W0M6"/>